<dbReference type="GO" id="GO:0005096">
    <property type="term" value="F:GTPase activator activity"/>
    <property type="evidence" value="ECO:0007669"/>
    <property type="project" value="UniProtKB-KW"/>
</dbReference>
<gene>
    <name evidence="8" type="ORF">RJ641_032724</name>
</gene>
<name>A0AAN8VL54_9MAGN</name>
<dbReference type="PANTHER" id="PTHR21422">
    <property type="entry name" value="RAB3 GTPASE-ACTIVATING PROTEIN CATALYTIC SUBUNIT"/>
    <property type="match status" value="1"/>
</dbReference>
<evidence type="ECO:0000259" key="7">
    <source>
        <dbReference type="Pfam" id="PF13890"/>
    </source>
</evidence>
<comment type="caution">
    <text evidence="8">The sequence shown here is derived from an EMBL/GenBank/DDBJ whole genome shotgun (WGS) entry which is preliminary data.</text>
</comment>
<dbReference type="AlphaFoldDB" id="A0AAN8VL54"/>
<evidence type="ECO:0000256" key="2">
    <source>
        <dbReference type="ARBA" id="ARBA00008856"/>
    </source>
</evidence>
<keyword evidence="9" id="KW-1185">Reference proteome</keyword>
<reference evidence="8 9" key="1">
    <citation type="submission" date="2023-12" db="EMBL/GenBank/DDBJ databases">
        <title>A high-quality genome assembly for Dillenia turbinata (Dilleniales).</title>
        <authorList>
            <person name="Chanderbali A."/>
        </authorList>
    </citation>
    <scope>NUCLEOTIDE SEQUENCE [LARGE SCALE GENOMIC DNA]</scope>
    <source>
        <strain evidence="8">LSX21</strain>
        <tissue evidence="8">Leaf</tissue>
    </source>
</reference>
<comment type="subcellular location">
    <subcellularLocation>
        <location evidence="1">Cytoplasm</location>
    </subcellularLocation>
</comment>
<keyword evidence="5" id="KW-0963">Cytoplasm</keyword>
<evidence type="ECO:0000313" key="8">
    <source>
        <dbReference type="EMBL" id="KAK6935694.1"/>
    </source>
</evidence>
<organism evidence="8 9">
    <name type="scientific">Dillenia turbinata</name>
    <dbReference type="NCBI Taxonomy" id="194707"/>
    <lineage>
        <taxon>Eukaryota</taxon>
        <taxon>Viridiplantae</taxon>
        <taxon>Streptophyta</taxon>
        <taxon>Embryophyta</taxon>
        <taxon>Tracheophyta</taxon>
        <taxon>Spermatophyta</taxon>
        <taxon>Magnoliopsida</taxon>
        <taxon>eudicotyledons</taxon>
        <taxon>Gunneridae</taxon>
        <taxon>Pentapetalae</taxon>
        <taxon>Dilleniales</taxon>
        <taxon>Dilleniaceae</taxon>
        <taxon>Dillenia</taxon>
    </lineage>
</organism>
<feature type="region of interest" description="Disordered" evidence="6">
    <location>
        <begin position="144"/>
        <end position="163"/>
    </location>
</feature>
<evidence type="ECO:0000256" key="4">
    <source>
        <dbReference type="ARBA" id="ARBA00022468"/>
    </source>
</evidence>
<protein>
    <recommendedName>
        <fullName evidence="3">Rab3 GTPase-activating protein catalytic subunit</fullName>
    </recommendedName>
</protein>
<dbReference type="EMBL" id="JBAMMX010000007">
    <property type="protein sequence ID" value="KAK6935694.1"/>
    <property type="molecule type" value="Genomic_DNA"/>
</dbReference>
<feature type="domain" description="Rab3GAP catalytic subunit conserved" evidence="7">
    <location>
        <begin position="160"/>
        <end position="217"/>
    </location>
</feature>
<dbReference type="Pfam" id="PF13890">
    <property type="entry name" value="Rab3-GTPase_cat"/>
    <property type="match status" value="1"/>
</dbReference>
<dbReference type="PANTHER" id="PTHR21422:SF9">
    <property type="entry name" value="RAB3 GTPASE-ACTIVATING PROTEIN CATALYTIC SUBUNIT"/>
    <property type="match status" value="1"/>
</dbReference>
<accession>A0AAN8VL54</accession>
<evidence type="ECO:0000256" key="6">
    <source>
        <dbReference type="SAM" id="MobiDB-lite"/>
    </source>
</evidence>
<sequence>MKRSRRGGEGAVKEGSSKSLRKVIEPQSARHVILDAPEASKLLNAVAIALSNCSSPWPAFVPVQDPSRKAYIGVQNIGTIFTRRFEADCIGSQVPVKLVHLEGLYELFVLKFLFVLLAQTCQHLKWQIQMQFLKISSNGTRLETGSDETETVVSRSYSTEGSKRNWPPRGHLYQRMSENGNSWRAIWNEAPAIPAAEQKPLLNPNQERRKGEILHYLQTLQLHLLLEQMVCTTFRASADTLNETVYGGLKQMNTKLGRIYLTIASTLKPLQANGWNSEIIEDLRRLCDVFEHVEKLLTVAASLHRKFLEEPRLSEEFFSDFYNFYLPRMGTSMLAEIINLEFDAEQQPRYEERQLVADMFTPPTAKQPWRKVRIYLAKGPTLCVRRPEEFTHRTVIALLCISQGLYKFTSLSDVEFLAVIVISSHCRV</sequence>
<proteinExistence type="inferred from homology"/>
<comment type="similarity">
    <text evidence="2">Belongs to the Rab3-GAP catalytic subunit family.</text>
</comment>
<evidence type="ECO:0000256" key="1">
    <source>
        <dbReference type="ARBA" id="ARBA00004496"/>
    </source>
</evidence>
<dbReference type="InterPro" id="IPR045700">
    <property type="entry name" value="Rab3GAP1"/>
</dbReference>
<feature type="compositionally biased region" description="Polar residues" evidence="6">
    <location>
        <begin position="151"/>
        <end position="160"/>
    </location>
</feature>
<evidence type="ECO:0000256" key="3">
    <source>
        <dbReference type="ARBA" id="ARBA00015817"/>
    </source>
</evidence>
<dbReference type="Proteomes" id="UP001370490">
    <property type="component" value="Unassembled WGS sequence"/>
</dbReference>
<evidence type="ECO:0000256" key="5">
    <source>
        <dbReference type="ARBA" id="ARBA00022490"/>
    </source>
</evidence>
<dbReference type="GO" id="GO:0005737">
    <property type="term" value="C:cytoplasm"/>
    <property type="evidence" value="ECO:0007669"/>
    <property type="project" value="UniProtKB-SubCell"/>
</dbReference>
<dbReference type="InterPro" id="IPR026147">
    <property type="entry name" value="Rab3GAP1_conserved"/>
</dbReference>
<keyword evidence="4" id="KW-0343">GTPase activation</keyword>
<evidence type="ECO:0000313" key="9">
    <source>
        <dbReference type="Proteomes" id="UP001370490"/>
    </source>
</evidence>